<dbReference type="Proteomes" id="UP000805649">
    <property type="component" value="Unassembled WGS sequence"/>
</dbReference>
<name>A0ACC3YPF5_COLTU</name>
<reference evidence="1 2" key="1">
    <citation type="journal article" date="2020" name="Phytopathology">
        <title>Genome Sequence Resources of Colletotrichum truncatum, C. plurivorum, C. musicola, and C. sojae: Four Species Pathogenic to Soybean (Glycine max).</title>
        <authorList>
            <person name="Rogerio F."/>
            <person name="Boufleur T.R."/>
            <person name="Ciampi-Guillardi M."/>
            <person name="Sukno S.A."/>
            <person name="Thon M.R."/>
            <person name="Massola Junior N.S."/>
            <person name="Baroncelli R."/>
        </authorList>
    </citation>
    <scope>NUCLEOTIDE SEQUENCE [LARGE SCALE GENOMIC DNA]</scope>
    <source>
        <strain evidence="1 2">CMES1059</strain>
    </source>
</reference>
<dbReference type="EMBL" id="VUJX02000007">
    <property type="protein sequence ID" value="KAL0933793.1"/>
    <property type="molecule type" value="Genomic_DNA"/>
</dbReference>
<organism evidence="1 2">
    <name type="scientific">Colletotrichum truncatum</name>
    <name type="common">Anthracnose fungus</name>
    <name type="synonym">Colletotrichum capsici</name>
    <dbReference type="NCBI Taxonomy" id="5467"/>
    <lineage>
        <taxon>Eukaryota</taxon>
        <taxon>Fungi</taxon>
        <taxon>Dikarya</taxon>
        <taxon>Ascomycota</taxon>
        <taxon>Pezizomycotina</taxon>
        <taxon>Sordariomycetes</taxon>
        <taxon>Hypocreomycetidae</taxon>
        <taxon>Glomerellales</taxon>
        <taxon>Glomerellaceae</taxon>
        <taxon>Colletotrichum</taxon>
        <taxon>Colletotrichum truncatum species complex</taxon>
    </lineage>
</organism>
<protein>
    <submittedName>
        <fullName evidence="1">Cellulose-binding gdsl lipase acylhydrolase</fullName>
    </submittedName>
</protein>
<gene>
    <name evidence="1" type="ORF">CTRU02_210592</name>
</gene>
<proteinExistence type="predicted"/>
<evidence type="ECO:0000313" key="1">
    <source>
        <dbReference type="EMBL" id="KAL0933793.1"/>
    </source>
</evidence>
<keyword evidence="2" id="KW-1185">Reference proteome</keyword>
<comment type="caution">
    <text evidence="1">The sequence shown here is derived from an EMBL/GenBank/DDBJ whole genome shotgun (WGS) entry which is preliminary data.</text>
</comment>
<accession>A0ACC3YPF5</accession>
<sequence length="317" mass="35210">MAPASQKIKGGLLLLSLAVNGSSAAYAGFSSLKTLFTFGDSYTRTGFVVSRAQPSASNPFGNPTYPGPTSANGENWIQHLTTTYNDSLLLTHNFAYSGATVDKSLVTSSIDVITQIENQFLPYYSAANQTWDPTTTLFGFWIGINDIGKSYTNGNSTDLHPLIFDQYGALLEKLYDAGARNYLFLNVPPLERMPRTTQSSAAATRVPLEKAAVEDWNGRLRVLARDLRKAHEDATVFLYDTYGLFERVIDTPTRYRETAVYKNSTSYCTAYQNGTPEPDTKWDNCTYAANEYMWRDSLHPTSPVHALLAKHIAKFLE</sequence>
<evidence type="ECO:0000313" key="2">
    <source>
        <dbReference type="Proteomes" id="UP000805649"/>
    </source>
</evidence>